<keyword evidence="3" id="KW-1185">Reference proteome</keyword>
<evidence type="ECO:0000313" key="3">
    <source>
        <dbReference type="Proteomes" id="UP000018419"/>
    </source>
</evidence>
<dbReference type="PANTHER" id="PTHR11440">
    <property type="entry name" value="LECITHIN-CHOLESTEROL ACYLTRANSFERASE-RELATED"/>
    <property type="match status" value="1"/>
</dbReference>
<dbReference type="InterPro" id="IPR029058">
    <property type="entry name" value="AB_hydrolase_fold"/>
</dbReference>
<gene>
    <name evidence="2" type="ORF">ACIRA0001_2901</name>
</gene>
<reference evidence="2 3" key="1">
    <citation type="submission" date="2009-07" db="EMBL/GenBank/DDBJ databases">
        <authorList>
            <person name="Madupu R."/>
            <person name="Durkin A.S."/>
            <person name="Torralba M."/>
            <person name="Methe B."/>
            <person name="Sutton G.G."/>
            <person name="Strausberg R.L."/>
            <person name="Nelson K.E."/>
        </authorList>
    </citation>
    <scope>NUCLEOTIDE SEQUENCE [LARGE SCALE GENOMIC DNA]</scope>
    <source>
        <strain evidence="2 3">SK82</strain>
    </source>
</reference>
<evidence type="ECO:0000313" key="2">
    <source>
        <dbReference type="EMBL" id="EET82174.1"/>
    </source>
</evidence>
<comment type="caution">
    <text evidence="2">The sequence shown here is derived from an EMBL/GenBank/DDBJ whole genome shotgun (WGS) entry which is preliminary data.</text>
</comment>
<dbReference type="Proteomes" id="UP000018419">
    <property type="component" value="Unassembled WGS sequence"/>
</dbReference>
<organism evidence="2 3">
    <name type="scientific">Acinetobacter radioresistens SK82</name>
    <dbReference type="NCBI Taxonomy" id="596318"/>
    <lineage>
        <taxon>Bacteria</taxon>
        <taxon>Pseudomonadati</taxon>
        <taxon>Pseudomonadota</taxon>
        <taxon>Gammaproteobacteria</taxon>
        <taxon>Moraxellales</taxon>
        <taxon>Moraxellaceae</taxon>
        <taxon>Acinetobacter</taxon>
    </lineage>
</organism>
<accession>A0ABM9YME5</accession>
<protein>
    <recommendedName>
        <fullName evidence="4">Alpha/beta hydrolase</fullName>
    </recommendedName>
</protein>
<dbReference type="Gene3D" id="3.40.50.1820">
    <property type="entry name" value="alpha/beta hydrolase"/>
    <property type="match status" value="1"/>
</dbReference>
<feature type="compositionally biased region" description="Polar residues" evidence="1">
    <location>
        <begin position="1"/>
        <end position="21"/>
    </location>
</feature>
<proteinExistence type="predicted"/>
<sequence length="576" mass="64063">MANKTIAQTGSATSPTTNKSGTYVEVPLQDTIPIIFVPGIMGSNIFNTVLGKPVWMIGNGVSGQVKTLTKQMGKTPAELQTELDPLNTRVDTSGDIVVDRRLKLTEKTLRERYWGTVHWDSYGGILTYLQMVLNNVDLNEKPIYATGLGGGYAAVQQMKQQESVYEWKSLLNQAEPSNWSPQESFVPINQQEIEHLKKFHFPVYAMGYNWLQSSENGAAIVAQKLDKIKQEYGARFHKFIIVTHSMGGLLTRRLVQLRSADIAGVVHGVMPAEGAAAAYRRIVAGSGDVGALPAYVLGKNTEHVTAVLANAPGGLELLPSKAYNNGRPWLFLNGAGLMNGKDLQTNIAPLPKSDPYEEIYKADGVWWEMVKNELIDPARMIKKDNPSQRAKDVYFKKIEKVKEFHSKITNKYHSCTYVNYGHDSKHLSFGTLTWTLDRPLRGLTAEQMKRLPRATVKQIGTYRQKIVQEQMVKIKEGKGTDANNRDLALENNGIRYISLVSGNLGVFSISNQNAAGDGTVPHQSGSAPLKQPGVKQVFKMKGFDHQGSYNNIQVRRSVLYSIVKIIKENNIQPKYR</sequence>
<evidence type="ECO:0000256" key="1">
    <source>
        <dbReference type="SAM" id="MobiDB-lite"/>
    </source>
</evidence>
<dbReference type="RefSeq" id="WP_005019717.1">
    <property type="nucleotide sequence ID" value="NZ_ACVR01000046.1"/>
</dbReference>
<name>A0ABM9YME5_ACIRA</name>
<dbReference type="SUPFAM" id="SSF53474">
    <property type="entry name" value="alpha/beta-Hydrolases"/>
    <property type="match status" value="1"/>
</dbReference>
<feature type="region of interest" description="Disordered" evidence="1">
    <location>
        <begin position="1"/>
        <end position="22"/>
    </location>
</feature>
<dbReference type="EMBL" id="ACVR01000046">
    <property type="protein sequence ID" value="EET82174.1"/>
    <property type="molecule type" value="Genomic_DNA"/>
</dbReference>
<evidence type="ECO:0008006" key="4">
    <source>
        <dbReference type="Google" id="ProtNLM"/>
    </source>
</evidence>